<evidence type="ECO:0000313" key="3">
    <source>
        <dbReference type="EMBL" id="KAF0877383.1"/>
    </source>
</evidence>
<comment type="caution">
    <text evidence="3">The sequence shown here is derived from an EMBL/GenBank/DDBJ whole genome shotgun (WGS) entry which is preliminary data.</text>
</comment>
<dbReference type="Gene3D" id="1.20.5.390">
    <property type="entry name" value="L1 transposable element, trimerization domain"/>
    <property type="match status" value="1"/>
</dbReference>
<evidence type="ECO:0000259" key="2">
    <source>
        <dbReference type="Pfam" id="PF02994"/>
    </source>
</evidence>
<dbReference type="AlphaFoldDB" id="A0A6G1AQ91"/>
<dbReference type="InterPro" id="IPR043636">
    <property type="entry name" value="L1_RRM_dom"/>
</dbReference>
<dbReference type="PANTHER" id="PTHR11505">
    <property type="entry name" value="L1 TRANSPOSABLE ELEMENT-RELATED"/>
    <property type="match status" value="1"/>
</dbReference>
<accession>A0A6G1AQ91</accession>
<dbReference type="Gene3D" id="3.30.70.1820">
    <property type="entry name" value="L1 transposable element, RRM domain"/>
    <property type="match status" value="1"/>
</dbReference>
<dbReference type="Proteomes" id="UP000475037">
    <property type="component" value="Unassembled WGS sequence"/>
</dbReference>
<evidence type="ECO:0000256" key="1">
    <source>
        <dbReference type="SAM" id="Coils"/>
    </source>
</evidence>
<feature type="non-terminal residue" evidence="3">
    <location>
        <position position="119"/>
    </location>
</feature>
<gene>
    <name evidence="3" type="primary">L1re1_114</name>
    <name evidence="3" type="ORF">FOF47_R04946</name>
</gene>
<evidence type="ECO:0000313" key="4">
    <source>
        <dbReference type="Proteomes" id="UP000475037"/>
    </source>
</evidence>
<keyword evidence="4" id="KW-1185">Reference proteome</keyword>
<protein>
    <submittedName>
        <fullName evidence="3">LORF1 protein</fullName>
    </submittedName>
</protein>
<keyword evidence="1" id="KW-0175">Coiled coil</keyword>
<reference evidence="3 4" key="1">
    <citation type="submission" date="2019-11" db="EMBL/GenBank/DDBJ databases">
        <authorList>
            <person name="Yang C."/>
            <person name="Li F."/>
        </authorList>
    </citation>
    <scope>NUCLEOTIDE SEQUENCE [LARGE SCALE GENOMIC DNA]</scope>
    <source>
        <strain evidence="3">KB4526</strain>
        <tissue evidence="3">Muscle</tissue>
    </source>
</reference>
<proteinExistence type="predicted"/>
<sequence>NAITKMQSQIDATTARIDKAEQHISGIEDKIMENNEAVKRIGGKGKDYHKEIRELSDLLKRSNTSIIRVPEDEEREKRTEYLCEQIITENFPNLEKDTDVKIQEAQRTPIRFKKKKTPS</sequence>
<dbReference type="InterPro" id="IPR004244">
    <property type="entry name" value="Transposase_22"/>
</dbReference>
<name>A0A6G1AQ91_CROCR</name>
<feature type="non-terminal residue" evidence="3">
    <location>
        <position position="1"/>
    </location>
</feature>
<dbReference type="Pfam" id="PF02994">
    <property type="entry name" value="Transposase_22"/>
    <property type="match status" value="1"/>
</dbReference>
<organism evidence="3 4">
    <name type="scientific">Crocuta crocuta</name>
    <name type="common">Spotted hyena</name>
    <dbReference type="NCBI Taxonomy" id="9678"/>
    <lineage>
        <taxon>Eukaryota</taxon>
        <taxon>Metazoa</taxon>
        <taxon>Chordata</taxon>
        <taxon>Craniata</taxon>
        <taxon>Vertebrata</taxon>
        <taxon>Euteleostomi</taxon>
        <taxon>Mammalia</taxon>
        <taxon>Eutheria</taxon>
        <taxon>Laurasiatheria</taxon>
        <taxon>Carnivora</taxon>
        <taxon>Feliformia</taxon>
        <taxon>Hyaenidae</taxon>
        <taxon>Crocuta</taxon>
    </lineage>
</organism>
<feature type="domain" description="L1 transposable element RRM" evidence="2">
    <location>
        <begin position="61"/>
        <end position="116"/>
    </location>
</feature>
<dbReference type="EMBL" id="VOAJ01004404">
    <property type="protein sequence ID" value="KAF0877383.1"/>
    <property type="molecule type" value="Genomic_DNA"/>
</dbReference>
<feature type="coiled-coil region" evidence="1">
    <location>
        <begin position="3"/>
        <end position="37"/>
    </location>
</feature>